<organism evidence="3 4">
    <name type="scientific">Sporormia fimetaria CBS 119925</name>
    <dbReference type="NCBI Taxonomy" id="1340428"/>
    <lineage>
        <taxon>Eukaryota</taxon>
        <taxon>Fungi</taxon>
        <taxon>Dikarya</taxon>
        <taxon>Ascomycota</taxon>
        <taxon>Pezizomycotina</taxon>
        <taxon>Dothideomycetes</taxon>
        <taxon>Pleosporomycetidae</taxon>
        <taxon>Pleosporales</taxon>
        <taxon>Sporormiaceae</taxon>
        <taxon>Sporormia</taxon>
    </lineage>
</organism>
<proteinExistence type="predicted"/>
<feature type="domain" description="Complex 1 LYR protein" evidence="2">
    <location>
        <begin position="17"/>
        <end position="73"/>
    </location>
</feature>
<gene>
    <name evidence="3" type="ORF">M011DRAFT_422345</name>
</gene>
<keyword evidence="4" id="KW-1185">Reference proteome</keyword>
<dbReference type="AlphaFoldDB" id="A0A6A6VC28"/>
<dbReference type="EMBL" id="MU006570">
    <property type="protein sequence ID" value="KAF2748138.1"/>
    <property type="molecule type" value="Genomic_DNA"/>
</dbReference>
<accession>A0A6A6VC28</accession>
<evidence type="ECO:0000259" key="2">
    <source>
        <dbReference type="Pfam" id="PF05347"/>
    </source>
</evidence>
<evidence type="ECO:0000313" key="3">
    <source>
        <dbReference type="EMBL" id="KAF2748138.1"/>
    </source>
</evidence>
<dbReference type="InterPro" id="IPR008011">
    <property type="entry name" value="Complex1_LYR_dom"/>
</dbReference>
<sequence>MPRFILPKRSTQHRVAAIALYRALLSRCTFAPLQDEHRSSLRNAIRQKFRRNRKIASSHQLGLAFRAGYEVLDHLDAASAGDSFSTDFITTELSELGSGLKRPPIRKPPPPPPPPGKHELACLPPEQAVLRVRPYEKVNGPRHVPILSTANRIPFLRLRKPQPASLSRVLRQKLDRRIEIFERRILLGNYWLPLTVQEDRWDQILREELGIPEGTEGTREGKWSDAVRKAYADNTKQYETEVTRDKAIADKMLEIVDKETELALKEGQKIVRGRRVRAKPKPLSKSM</sequence>
<dbReference type="InterPro" id="IPR046896">
    <property type="entry name" value="Cup1-like_N"/>
</dbReference>
<name>A0A6A6VC28_9PLEO</name>
<reference evidence="3" key="1">
    <citation type="journal article" date="2020" name="Stud. Mycol.">
        <title>101 Dothideomycetes genomes: a test case for predicting lifestyles and emergence of pathogens.</title>
        <authorList>
            <person name="Haridas S."/>
            <person name="Albert R."/>
            <person name="Binder M."/>
            <person name="Bloem J."/>
            <person name="Labutti K."/>
            <person name="Salamov A."/>
            <person name="Andreopoulos B."/>
            <person name="Baker S."/>
            <person name="Barry K."/>
            <person name="Bills G."/>
            <person name="Bluhm B."/>
            <person name="Cannon C."/>
            <person name="Castanera R."/>
            <person name="Culley D."/>
            <person name="Daum C."/>
            <person name="Ezra D."/>
            <person name="Gonzalez J."/>
            <person name="Henrissat B."/>
            <person name="Kuo A."/>
            <person name="Liang C."/>
            <person name="Lipzen A."/>
            <person name="Lutzoni F."/>
            <person name="Magnuson J."/>
            <person name="Mondo S."/>
            <person name="Nolan M."/>
            <person name="Ohm R."/>
            <person name="Pangilinan J."/>
            <person name="Park H.-J."/>
            <person name="Ramirez L."/>
            <person name="Alfaro M."/>
            <person name="Sun H."/>
            <person name="Tritt A."/>
            <person name="Yoshinaga Y."/>
            <person name="Zwiers L.-H."/>
            <person name="Turgeon B."/>
            <person name="Goodwin S."/>
            <person name="Spatafora J."/>
            <person name="Crous P."/>
            <person name="Grigoriev I."/>
        </authorList>
    </citation>
    <scope>NUCLEOTIDE SEQUENCE</scope>
    <source>
        <strain evidence="3">CBS 119925</strain>
    </source>
</reference>
<dbReference type="Proteomes" id="UP000799440">
    <property type="component" value="Unassembled WGS sequence"/>
</dbReference>
<protein>
    <recommendedName>
        <fullName evidence="2">Complex 1 LYR protein domain-containing protein</fullName>
    </recommendedName>
</protein>
<evidence type="ECO:0000256" key="1">
    <source>
        <dbReference type="SAM" id="MobiDB-lite"/>
    </source>
</evidence>
<dbReference type="OrthoDB" id="3925971at2759"/>
<dbReference type="Pfam" id="PF05347">
    <property type="entry name" value="Complex1_LYR"/>
    <property type="match status" value="1"/>
</dbReference>
<feature type="compositionally biased region" description="Pro residues" evidence="1">
    <location>
        <begin position="106"/>
        <end position="115"/>
    </location>
</feature>
<dbReference type="CDD" id="cd20273">
    <property type="entry name" value="Complex1_LYR_unchar"/>
    <property type="match status" value="1"/>
</dbReference>
<evidence type="ECO:0000313" key="4">
    <source>
        <dbReference type="Proteomes" id="UP000799440"/>
    </source>
</evidence>
<feature type="region of interest" description="Disordered" evidence="1">
    <location>
        <begin position="96"/>
        <end position="119"/>
    </location>
</feature>